<evidence type="ECO:0000256" key="4">
    <source>
        <dbReference type="ARBA" id="ARBA00023163"/>
    </source>
</evidence>
<dbReference type="EMBL" id="CACTIH010000478">
    <property type="protein sequence ID" value="CAA2960980.1"/>
    <property type="molecule type" value="Genomic_DNA"/>
</dbReference>
<comment type="caution">
    <text evidence="7">The sequence shown here is derived from an EMBL/GenBank/DDBJ whole genome shotgun (WGS) entry which is preliminary data.</text>
</comment>
<keyword evidence="5" id="KW-0539">Nucleus</keyword>
<dbReference type="Gene3D" id="2.40.330.10">
    <property type="entry name" value="DNA-binding pseudobarrel domain"/>
    <property type="match status" value="2"/>
</dbReference>
<evidence type="ECO:0000313" key="8">
    <source>
        <dbReference type="Proteomes" id="UP000594638"/>
    </source>
</evidence>
<dbReference type="Gramene" id="OE9A117377T1">
    <property type="protein sequence ID" value="OE9A117377C1"/>
    <property type="gene ID" value="OE9A117377"/>
</dbReference>
<evidence type="ECO:0000256" key="3">
    <source>
        <dbReference type="ARBA" id="ARBA00023125"/>
    </source>
</evidence>
<feature type="domain" description="TF-B3" evidence="6">
    <location>
        <begin position="279"/>
        <end position="375"/>
    </location>
</feature>
<dbReference type="Proteomes" id="UP000594638">
    <property type="component" value="Unassembled WGS sequence"/>
</dbReference>
<keyword evidence="3" id="KW-0238">DNA-binding</keyword>
<evidence type="ECO:0000313" key="7">
    <source>
        <dbReference type="EMBL" id="CAA2960980.1"/>
    </source>
</evidence>
<dbReference type="PANTHER" id="PTHR31920:SF37">
    <property type="entry name" value="B3 DOMAIN-CONTAINING TRANSCRIPTION FACTOR VRN1"/>
    <property type="match status" value="1"/>
</dbReference>
<accession>A0A8S0Q294</accession>
<keyword evidence="2" id="KW-0805">Transcription regulation</keyword>
<keyword evidence="8" id="KW-1185">Reference proteome</keyword>
<dbReference type="GO" id="GO:0003677">
    <property type="term" value="F:DNA binding"/>
    <property type="evidence" value="ECO:0007669"/>
    <property type="project" value="UniProtKB-KW"/>
</dbReference>
<dbReference type="PANTHER" id="PTHR31920">
    <property type="entry name" value="B3 DOMAIN-CONTAINING"/>
    <property type="match status" value="1"/>
</dbReference>
<evidence type="ECO:0000256" key="5">
    <source>
        <dbReference type="ARBA" id="ARBA00023242"/>
    </source>
</evidence>
<dbReference type="OrthoDB" id="913998at2759"/>
<dbReference type="AlphaFoldDB" id="A0A8S0Q294"/>
<dbReference type="InterPro" id="IPR003340">
    <property type="entry name" value="B3_DNA-bd"/>
</dbReference>
<name>A0A8S0Q294_OLEEU</name>
<dbReference type="CDD" id="cd10017">
    <property type="entry name" value="B3_DNA"/>
    <property type="match status" value="2"/>
</dbReference>
<keyword evidence="4" id="KW-0804">Transcription</keyword>
<organism evidence="7 8">
    <name type="scientific">Olea europaea subsp. europaea</name>
    <dbReference type="NCBI Taxonomy" id="158383"/>
    <lineage>
        <taxon>Eukaryota</taxon>
        <taxon>Viridiplantae</taxon>
        <taxon>Streptophyta</taxon>
        <taxon>Embryophyta</taxon>
        <taxon>Tracheophyta</taxon>
        <taxon>Spermatophyta</taxon>
        <taxon>Magnoliopsida</taxon>
        <taxon>eudicotyledons</taxon>
        <taxon>Gunneridae</taxon>
        <taxon>Pentapetalae</taxon>
        <taxon>asterids</taxon>
        <taxon>lamiids</taxon>
        <taxon>Lamiales</taxon>
        <taxon>Oleaceae</taxon>
        <taxon>Oleeae</taxon>
        <taxon>Olea</taxon>
    </lineage>
</organism>
<dbReference type="GO" id="GO:0005634">
    <property type="term" value="C:nucleus"/>
    <property type="evidence" value="ECO:0007669"/>
    <property type="project" value="UniProtKB-SubCell"/>
</dbReference>
<dbReference type="InterPro" id="IPR015300">
    <property type="entry name" value="DNA-bd_pseudobarrel_sf"/>
</dbReference>
<feature type="domain" description="TF-B3" evidence="6">
    <location>
        <begin position="22"/>
        <end position="98"/>
    </location>
</feature>
<dbReference type="Pfam" id="PF02362">
    <property type="entry name" value="B3"/>
    <property type="match status" value="2"/>
</dbReference>
<evidence type="ECO:0000259" key="6">
    <source>
        <dbReference type="PROSITE" id="PS50863"/>
    </source>
</evidence>
<gene>
    <name evidence="7" type="ORF">OLEA9_A117377</name>
</gene>
<sequence length="380" mass="43254">MKFLHFFACIYSKLLRIFVQKIPNKFVKRYGHQLSNVVRLTDSIGALWCVRLEKVEESLWFNDGWDKFVEDHSVRYDYFLFFKYTGNSNFNVHVFDLTATEVYYPPNGKRKFEKTNTQKNSISDDSVKSLDPFTGKPLIPPIMEEHSDDDSVKILSSIGGKPVACPSRNEFMGNATSDHQTMYELSFSSTEFTHKVKGDKVNSAETSKYRHRYLTRRKVMACHGKSNTSQPTKRVLDKSLHLNKSKPKNPITKNVGDAIPCTEANQKAKSRKFLPKNPTFTVVLKPYNLSGKILCMPPAFLAHLSSSLKSLELHDCDGKKWLLSVVHLREGKVLVLNQGLVTFIKEKNLKAGDTCVFELIDVDKPAIKVSTFCNTSRVPN</sequence>
<comment type="subcellular location">
    <subcellularLocation>
        <location evidence="1">Nucleus</location>
    </subcellularLocation>
</comment>
<proteinExistence type="predicted"/>
<reference evidence="7 8" key="1">
    <citation type="submission" date="2019-12" db="EMBL/GenBank/DDBJ databases">
        <authorList>
            <person name="Alioto T."/>
            <person name="Alioto T."/>
            <person name="Gomez Garrido J."/>
        </authorList>
    </citation>
    <scope>NUCLEOTIDE SEQUENCE [LARGE SCALE GENOMIC DNA]</scope>
</reference>
<evidence type="ECO:0000256" key="1">
    <source>
        <dbReference type="ARBA" id="ARBA00004123"/>
    </source>
</evidence>
<dbReference type="SUPFAM" id="SSF101936">
    <property type="entry name" value="DNA-binding pseudobarrel domain"/>
    <property type="match status" value="2"/>
</dbReference>
<dbReference type="SMART" id="SM01019">
    <property type="entry name" value="B3"/>
    <property type="match status" value="2"/>
</dbReference>
<protein>
    <submittedName>
        <fullName evidence="7">B3 domain-containing transcription factor VRN1-like</fullName>
    </submittedName>
</protein>
<dbReference type="PROSITE" id="PS50863">
    <property type="entry name" value="B3"/>
    <property type="match status" value="2"/>
</dbReference>
<dbReference type="InterPro" id="IPR050655">
    <property type="entry name" value="Plant_B3_domain"/>
</dbReference>
<evidence type="ECO:0000256" key="2">
    <source>
        <dbReference type="ARBA" id="ARBA00023015"/>
    </source>
</evidence>